<dbReference type="Proteomes" id="UP000298180">
    <property type="component" value="Unassembled WGS sequence"/>
</dbReference>
<gene>
    <name evidence="3" type="ORF">EZ313_22825</name>
</gene>
<feature type="domain" description="DUF5666" evidence="2">
    <location>
        <begin position="55"/>
        <end position="101"/>
    </location>
</feature>
<accession>A0A4Z0BJB3</accession>
<evidence type="ECO:0000259" key="2">
    <source>
        <dbReference type="Pfam" id="PF18914"/>
    </source>
</evidence>
<dbReference type="PROSITE" id="PS51257">
    <property type="entry name" value="PROKAR_LIPOPROTEIN"/>
    <property type="match status" value="1"/>
</dbReference>
<reference evidence="3 4" key="1">
    <citation type="submission" date="2019-03" db="EMBL/GenBank/DDBJ databases">
        <title>Ramlibacter henchirensis DSM 14656, whole genome shotgun sequence.</title>
        <authorList>
            <person name="Zhang X."/>
            <person name="Feng G."/>
            <person name="Zhu H."/>
        </authorList>
    </citation>
    <scope>NUCLEOTIDE SEQUENCE [LARGE SCALE GENOMIC DNA]</scope>
    <source>
        <strain evidence="3 4">DSM 14656</strain>
    </source>
</reference>
<dbReference type="InterPro" id="IPR043724">
    <property type="entry name" value="DUF5666"/>
</dbReference>
<keyword evidence="4" id="KW-1185">Reference proteome</keyword>
<organism evidence="3 4">
    <name type="scientific">Ramlibacter henchirensis</name>
    <dbReference type="NCBI Taxonomy" id="204072"/>
    <lineage>
        <taxon>Bacteria</taxon>
        <taxon>Pseudomonadati</taxon>
        <taxon>Pseudomonadota</taxon>
        <taxon>Betaproteobacteria</taxon>
        <taxon>Burkholderiales</taxon>
        <taxon>Comamonadaceae</taxon>
        <taxon>Ramlibacter</taxon>
    </lineage>
</organism>
<comment type="caution">
    <text evidence="3">The sequence shown here is derived from an EMBL/GenBank/DDBJ whole genome shotgun (WGS) entry which is preliminary data.</text>
</comment>
<dbReference type="RefSeq" id="WP_135265613.1">
    <property type="nucleotide sequence ID" value="NZ_SMLM01000004.1"/>
</dbReference>
<feature type="region of interest" description="Disordered" evidence="1">
    <location>
        <begin position="325"/>
        <end position="382"/>
    </location>
</feature>
<evidence type="ECO:0000256" key="1">
    <source>
        <dbReference type="SAM" id="MobiDB-lite"/>
    </source>
</evidence>
<dbReference type="Pfam" id="PF18914">
    <property type="entry name" value="DUF5666"/>
    <property type="match status" value="4"/>
</dbReference>
<feature type="domain" description="DUF5666" evidence="2">
    <location>
        <begin position="117"/>
        <end position="179"/>
    </location>
</feature>
<proteinExistence type="predicted"/>
<dbReference type="EMBL" id="SMLM01000004">
    <property type="protein sequence ID" value="TFY99386.1"/>
    <property type="molecule type" value="Genomic_DNA"/>
</dbReference>
<dbReference type="AlphaFoldDB" id="A0A4Z0BJB3"/>
<feature type="compositionally biased region" description="Gly residues" evidence="1">
    <location>
        <begin position="332"/>
        <end position="378"/>
    </location>
</feature>
<protein>
    <recommendedName>
        <fullName evidence="2">DUF5666 domain-containing protein</fullName>
    </recommendedName>
</protein>
<feature type="domain" description="DUF5666" evidence="2">
    <location>
        <begin position="389"/>
        <end position="449"/>
    </location>
</feature>
<evidence type="ECO:0000313" key="3">
    <source>
        <dbReference type="EMBL" id="TFY99386.1"/>
    </source>
</evidence>
<dbReference type="OrthoDB" id="8900756at2"/>
<evidence type="ECO:0000313" key="4">
    <source>
        <dbReference type="Proteomes" id="UP000298180"/>
    </source>
</evidence>
<sequence length="451" mass="44708">MKRRTLIVAVPAAVAVASCGGGGGGDVASVGSGGTGISGEGVGSGGTGIFASSAVGSISGFSSVIVNGVRFETGQATLNLSDADTLKLGMTVHVRGVVSEDLQTGNASTIVSAADVRGPVDWVDPAQGYVKVWSTPIYIDAWTVFANGLTSLNDLQQGEPVQIYGLPGTGPGVRATRIERVAAVGTPVLSGTAQAVDLASSTLQVGGLRIGFIPALLQALGISPESLEGQPVRVRGTQSGSLLTGAVVEPWYPVTKVDGERLAVEGLVTRFTSLASLQVDGVPVDASRARVSGRASSIVVGARLEVAGTWNGSVLVASRIKLREVAPDPDTGNGGSDGGNGNGGGNGGSGNGGNGSGNGGSGNGGSGGSGGDGGGSGSGDADEIDYIARGNIGALRSASDFKIQGQDINAGGADVVFVKGTAADLRNGRRVLVTGSRVENDVLIARRVEFL</sequence>
<feature type="domain" description="DUF5666" evidence="2">
    <location>
        <begin position="265"/>
        <end position="321"/>
    </location>
</feature>
<name>A0A4Z0BJB3_9BURK</name>